<dbReference type="HOGENOM" id="CLU_001561_3_3_1"/>
<dbReference type="Pfam" id="PF01582">
    <property type="entry name" value="TIR"/>
    <property type="match status" value="1"/>
</dbReference>
<dbReference type="InterPro" id="IPR035897">
    <property type="entry name" value="Toll_tir_struct_dom_sf"/>
</dbReference>
<keyword evidence="1" id="KW-0520">NAD</keyword>
<dbReference type="PANTHER" id="PTHR32009:SF109">
    <property type="entry name" value="TOLL-INTERLEUKIN-RESISTANCE (TIR) DOMAIN FAMILY PROTEIN"/>
    <property type="match status" value="1"/>
</dbReference>
<dbReference type="Gramene" id="Al_scaffold_0047_3">
    <property type="protein sequence ID" value="Al_scaffold_0047_3"/>
    <property type="gene ID" value="Al_scaffold_0047_3"/>
</dbReference>
<reference evidence="4" key="1">
    <citation type="journal article" date="2011" name="Nat. Genet.">
        <title>The Arabidopsis lyrata genome sequence and the basis of rapid genome size change.</title>
        <authorList>
            <person name="Hu T.T."/>
            <person name="Pattyn P."/>
            <person name="Bakker E.G."/>
            <person name="Cao J."/>
            <person name="Cheng J.-F."/>
            <person name="Clark R.M."/>
            <person name="Fahlgren N."/>
            <person name="Fawcett J.A."/>
            <person name="Grimwood J."/>
            <person name="Gundlach H."/>
            <person name="Haberer G."/>
            <person name="Hollister J.D."/>
            <person name="Ossowski S."/>
            <person name="Ottilar R.P."/>
            <person name="Salamov A.A."/>
            <person name="Schneeberger K."/>
            <person name="Spannagl M."/>
            <person name="Wang X."/>
            <person name="Yang L."/>
            <person name="Nasrallah M.E."/>
            <person name="Bergelson J."/>
            <person name="Carrington J.C."/>
            <person name="Gaut B.S."/>
            <person name="Schmutz J."/>
            <person name="Mayer K.F.X."/>
            <person name="Van de Peer Y."/>
            <person name="Grigoriev I.V."/>
            <person name="Nordborg M."/>
            <person name="Weigel D."/>
            <person name="Guo Y.-L."/>
        </authorList>
    </citation>
    <scope>NUCLEOTIDE SEQUENCE [LARGE SCALE GENOMIC DNA]</scope>
    <source>
        <strain evidence="4">cv. MN47</strain>
    </source>
</reference>
<dbReference type="SUPFAM" id="SSF52200">
    <property type="entry name" value="Toll/Interleukin receptor TIR domain"/>
    <property type="match status" value="1"/>
</dbReference>
<dbReference type="AlphaFoldDB" id="D7MVY3"/>
<dbReference type="Gene3D" id="3.40.50.10140">
    <property type="entry name" value="Toll/interleukin-1 receptor homology (TIR) domain"/>
    <property type="match status" value="2"/>
</dbReference>
<protein>
    <submittedName>
        <fullName evidence="3">Predicted protein</fullName>
    </submittedName>
</protein>
<feature type="domain" description="TIR" evidence="2">
    <location>
        <begin position="10"/>
        <end position="126"/>
    </location>
</feature>
<evidence type="ECO:0000313" key="3">
    <source>
        <dbReference type="EMBL" id="EFH39301.1"/>
    </source>
</evidence>
<keyword evidence="4" id="KW-1185">Reference proteome</keyword>
<evidence type="ECO:0000256" key="1">
    <source>
        <dbReference type="ARBA" id="ARBA00023027"/>
    </source>
</evidence>
<gene>
    <name evidence="3" type="ORF">ARALYDRAFT_655822</name>
</gene>
<dbReference type="GO" id="GO:0007165">
    <property type="term" value="P:signal transduction"/>
    <property type="evidence" value="ECO:0007669"/>
    <property type="project" value="InterPro"/>
</dbReference>
<evidence type="ECO:0000313" key="4">
    <source>
        <dbReference type="Proteomes" id="UP000008694"/>
    </source>
</evidence>
<proteinExistence type="predicted"/>
<evidence type="ECO:0000259" key="2">
    <source>
        <dbReference type="SMART" id="SM00255"/>
    </source>
</evidence>
<dbReference type="PANTHER" id="PTHR32009">
    <property type="entry name" value="TMV RESISTANCE PROTEIN N-LIKE"/>
    <property type="match status" value="1"/>
</dbReference>
<organism evidence="4">
    <name type="scientific">Arabidopsis lyrata subsp. lyrata</name>
    <name type="common">Lyre-leaved rock-cress</name>
    <dbReference type="NCBI Taxonomy" id="81972"/>
    <lineage>
        <taxon>Eukaryota</taxon>
        <taxon>Viridiplantae</taxon>
        <taxon>Streptophyta</taxon>
        <taxon>Embryophyta</taxon>
        <taxon>Tracheophyta</taxon>
        <taxon>Spermatophyta</taxon>
        <taxon>Magnoliopsida</taxon>
        <taxon>eudicotyledons</taxon>
        <taxon>Gunneridae</taxon>
        <taxon>Pentapetalae</taxon>
        <taxon>rosids</taxon>
        <taxon>malvids</taxon>
        <taxon>Brassicales</taxon>
        <taxon>Brassicaceae</taxon>
        <taxon>Camelineae</taxon>
        <taxon>Arabidopsis</taxon>
    </lineage>
</organism>
<dbReference type="SMART" id="SM00255">
    <property type="entry name" value="TIR"/>
    <property type="match status" value="1"/>
</dbReference>
<dbReference type="InterPro" id="IPR000157">
    <property type="entry name" value="TIR_dom"/>
</dbReference>
<dbReference type="Proteomes" id="UP000008694">
    <property type="component" value="Unassembled WGS sequence"/>
</dbReference>
<feature type="non-terminal residue" evidence="3">
    <location>
        <position position="134"/>
    </location>
</feature>
<dbReference type="EMBL" id="GL348752">
    <property type="protein sequence ID" value="EFH39301.1"/>
    <property type="molecule type" value="Genomic_DNA"/>
</dbReference>
<name>D7MVY3_ARALL</name>
<sequence length="134" mass="15430">MDEKEQPQPQHQVFINFRGKNLRNNFISRLVNALNDLGIKVVTDIQARMKVKVYEIKMALGRAGEDQGAPRSSSAQGAIPIFYKVVTSDVKQLKGYFGKHFWDQERKCKASRMKKWKKALEFVSGNIGLRWDTE</sequence>
<accession>D7MVY3</accession>